<dbReference type="Gramene" id="OBART10G16480.1">
    <property type="protein sequence ID" value="OBART10G16480.1"/>
    <property type="gene ID" value="OBART10G16480"/>
</dbReference>
<dbReference type="InterPro" id="IPR004045">
    <property type="entry name" value="Glutathione_S-Trfase_N"/>
</dbReference>
<dbReference type="GO" id="GO:0009407">
    <property type="term" value="P:toxin catabolic process"/>
    <property type="evidence" value="ECO:0007669"/>
    <property type="project" value="UniProtKB-ARBA"/>
</dbReference>
<feature type="domain" description="GST C-terminal" evidence="6">
    <location>
        <begin position="219"/>
        <end position="348"/>
    </location>
</feature>
<dbReference type="GO" id="GO:0006749">
    <property type="term" value="P:glutathione metabolic process"/>
    <property type="evidence" value="ECO:0007669"/>
    <property type="project" value="InterPro"/>
</dbReference>
<dbReference type="SFLD" id="SFLDG00358">
    <property type="entry name" value="Main_(cytGST)"/>
    <property type="match status" value="5"/>
</dbReference>
<dbReference type="Gene3D" id="1.20.1050.10">
    <property type="match status" value="6"/>
</dbReference>
<dbReference type="SUPFAM" id="SSF52833">
    <property type="entry name" value="Thioredoxin-like"/>
    <property type="match status" value="5"/>
</dbReference>
<evidence type="ECO:0000256" key="2">
    <source>
        <dbReference type="ARBA" id="ARBA00022679"/>
    </source>
</evidence>
<evidence type="ECO:0000259" key="6">
    <source>
        <dbReference type="PROSITE" id="PS50405"/>
    </source>
</evidence>
<evidence type="ECO:0000256" key="4">
    <source>
        <dbReference type="ARBA" id="ARBA00047960"/>
    </source>
</evidence>
<proteinExistence type="inferred from homology"/>
<feature type="domain" description="GST C-terminal" evidence="6">
    <location>
        <begin position="451"/>
        <end position="590"/>
    </location>
</feature>
<organism evidence="7">
    <name type="scientific">Oryza barthii</name>
    <dbReference type="NCBI Taxonomy" id="65489"/>
    <lineage>
        <taxon>Eukaryota</taxon>
        <taxon>Viridiplantae</taxon>
        <taxon>Streptophyta</taxon>
        <taxon>Embryophyta</taxon>
        <taxon>Tracheophyta</taxon>
        <taxon>Spermatophyta</taxon>
        <taxon>Magnoliopsida</taxon>
        <taxon>Liliopsida</taxon>
        <taxon>Poales</taxon>
        <taxon>Poaceae</taxon>
        <taxon>BOP clade</taxon>
        <taxon>Oryzoideae</taxon>
        <taxon>Oryzeae</taxon>
        <taxon>Oryzinae</taxon>
        <taxon>Oryza</taxon>
    </lineage>
</organism>
<comment type="catalytic activity">
    <reaction evidence="4">
        <text>RX + glutathione = an S-substituted glutathione + a halide anion + H(+)</text>
        <dbReference type="Rhea" id="RHEA:16437"/>
        <dbReference type="ChEBI" id="CHEBI:15378"/>
        <dbReference type="ChEBI" id="CHEBI:16042"/>
        <dbReference type="ChEBI" id="CHEBI:17792"/>
        <dbReference type="ChEBI" id="CHEBI:57925"/>
        <dbReference type="ChEBI" id="CHEBI:90779"/>
        <dbReference type="EC" id="2.5.1.18"/>
    </reaction>
</comment>
<dbReference type="CDD" id="cd03058">
    <property type="entry name" value="GST_N_Tau"/>
    <property type="match status" value="5"/>
</dbReference>
<dbReference type="GO" id="GO:0004364">
    <property type="term" value="F:glutathione transferase activity"/>
    <property type="evidence" value="ECO:0007669"/>
    <property type="project" value="UniProtKB-EC"/>
</dbReference>
<dbReference type="SFLD" id="SFLDS00019">
    <property type="entry name" value="Glutathione_Transferase_(cytos"/>
    <property type="match status" value="5"/>
</dbReference>
<feature type="domain" description="GST N-terminal" evidence="5">
    <location>
        <begin position="131"/>
        <end position="212"/>
    </location>
</feature>
<dbReference type="Pfam" id="PF02798">
    <property type="entry name" value="GST_N"/>
    <property type="match status" value="5"/>
</dbReference>
<dbReference type="PANTHER" id="PTHR11260">
    <property type="entry name" value="GLUTATHIONE S-TRANSFERASE, GST, SUPERFAMILY, GST DOMAIN CONTAINING"/>
    <property type="match status" value="1"/>
</dbReference>
<dbReference type="InterPro" id="IPR036282">
    <property type="entry name" value="Glutathione-S-Trfase_C_sf"/>
</dbReference>
<dbReference type="Gene3D" id="3.40.30.10">
    <property type="entry name" value="Glutaredoxin"/>
    <property type="match status" value="5"/>
</dbReference>
<dbReference type="InterPro" id="IPR010987">
    <property type="entry name" value="Glutathione-S-Trfase_C-like"/>
</dbReference>
<feature type="domain" description="GST C-terminal" evidence="6">
    <location>
        <begin position="667"/>
        <end position="804"/>
    </location>
</feature>
<dbReference type="STRING" id="65489.A0A0D3HFW3"/>
<protein>
    <recommendedName>
        <fullName evidence="1">glutathione transferase</fullName>
        <ecNumber evidence="1">2.5.1.18</ecNumber>
    </recommendedName>
</protein>
<dbReference type="FunFam" id="1.20.1050.10:FF:000023">
    <property type="entry name" value="Probable glutathione S-transferase GSTU6"/>
    <property type="match status" value="4"/>
</dbReference>
<dbReference type="PaxDb" id="65489-OBART10G16480.1"/>
<comment type="similarity">
    <text evidence="3">Belongs to the GST superfamily. Tau family.</text>
</comment>
<reference evidence="7" key="2">
    <citation type="submission" date="2015-03" db="UniProtKB">
        <authorList>
            <consortium name="EnsemblPlants"/>
        </authorList>
    </citation>
    <scope>IDENTIFICATION</scope>
</reference>
<sequence length="1250" mass="137126">MCVLSCVQLLAPWKKVFRAKTEEERAAWMKQMFVAVDVLEGGLKECSKGKGCFFGGDSVGYVDVVLGGAVSFVHANDMITGGKLFDAARTPLLAAWLERFGELDAAKAVLQDVDRAVEHTKVRPTEMAAEGELKLLGTWASPYVSRVKLALHLKGLSYEYVVEEDHFNNKSELPLSSNPVHKKVPVMIHNGKPICESLIIMEYLDEAFPDTAAPLLPADPHDRAVARFWAAYIDDKLVPSWKQAFSGKTGEEKAEGMRHMLAAVDALEAAMEEWSYKGKPFFGGDAVGFLDVALGGLLSEELCGAKILDAAKTPLLSAWARRFGEMDAAKVALPDVCKLVEFAKMRRVQLEAAMAATTEMAAEDELKLLGFWASPYVCRVKLALHLKGLIYDYVEEDVFTNKSELLLSCNPVHAKVPVLIHNGKPICESQVIVQYIDEVFPDAGVTLLPADPHDRAAARFWAAYIDDKLLPPWVHAYRGKTDEEKAERMKQTLAVVDALETAMEECSKGNAFFGGDTVGYVDVALGGLLSWLHGTEELCGAKILDAAKTPLLSAWARRFGELDAANAALPDVGRLMAGGGDELKLLATWFSPFASRVKFVFHLKGLSYENIEEDLKNKSELLLKSNPVIKKVPVLLHNGKPLCESMVIVEYLDETFAAVGPSVVPADPYERAVARFWVSYIDNKLVAPWFQVFRGKTKEEKAEGLKQMFEATAVMEVAFRECSKGRPFFGGDAVGIVDVALGSQLGWLRASETLSGIKLFDPAKTPLLLAWAERFLALDAAKASMPESGRLLAYAKMRQAETDAANASNPFVSRVKFVFHLKGLSYENIEEDLKNKSELLLKSNPAIKKVPVLFHNGKPLCESMIIVEYIDETFAGVGPSVVPTDAYERAVARFWVSYIDNKLVAPWFQVFRSKSMEEKAEGLKQIFVAVMVLEEAFKECSKGRPFFGGDNAGIVDIALGSQLGWVRASQALSGIKLFDPAKTPLLAAWAERFLALDAAKASMPEFGRLIEYAKMRQADKMAGRNNHELKLLGTWPSPFVVRVRLALGLKGLSYEYVEQDIRDKSELLVVSNPVHKKVPVLIHGGKPVCESQIIVQYIDEAFPGAGASLLPSDPHERAVARFWATYIDDEFATKFRAMGEAKEEEEKDEAAAQVFSALETLEEAMKGKVFFGGDSAGYVDVALGGFLGWIKAAEALVGVAFLDGARTPLLAAWAARFSALEAAKEAIPSVERLREFHVAMHAAAATVAGN</sequence>
<keyword evidence="2" id="KW-0808">Transferase</keyword>
<evidence type="ECO:0000313" key="7">
    <source>
        <dbReference type="EnsemblPlants" id="OBART10G16480.1"/>
    </source>
</evidence>
<dbReference type="InterPro" id="IPR040079">
    <property type="entry name" value="Glutathione_S-Trfase"/>
</dbReference>
<dbReference type="SUPFAM" id="SSF47616">
    <property type="entry name" value="GST C-terminal domain-like"/>
    <property type="match status" value="6"/>
</dbReference>
<dbReference type="InterPro" id="IPR004046">
    <property type="entry name" value="GST_C"/>
</dbReference>
<evidence type="ECO:0000259" key="5">
    <source>
        <dbReference type="PROSITE" id="PS50404"/>
    </source>
</evidence>
<dbReference type="FunFam" id="3.40.30.10:FF:000044">
    <property type="entry name" value="Glutathione S-transferase GSTU6"/>
    <property type="match status" value="4"/>
</dbReference>
<feature type="domain" description="GST C-terminal" evidence="6">
    <location>
        <begin position="885"/>
        <end position="1021"/>
    </location>
</feature>
<feature type="domain" description="GST N-terminal" evidence="5">
    <location>
        <begin position="1027"/>
        <end position="1106"/>
    </location>
</feature>
<name>A0A0D3HFW3_9ORYZ</name>
<dbReference type="InterPro" id="IPR036249">
    <property type="entry name" value="Thioredoxin-like_sf"/>
</dbReference>
<dbReference type="eggNOG" id="KOG0406">
    <property type="taxonomic scope" value="Eukaryota"/>
</dbReference>
<dbReference type="SFLD" id="SFLDG01152">
    <property type="entry name" value="Main.3:_Omega-_and_Tau-like"/>
    <property type="match status" value="5"/>
</dbReference>
<dbReference type="CDD" id="cd03185">
    <property type="entry name" value="GST_C_Tau"/>
    <property type="match status" value="6"/>
</dbReference>
<dbReference type="Pfam" id="PF00043">
    <property type="entry name" value="GST_C"/>
    <property type="match status" value="2"/>
</dbReference>
<dbReference type="Pfam" id="PF13410">
    <property type="entry name" value="GST_C_2"/>
    <property type="match status" value="1"/>
</dbReference>
<dbReference type="InterPro" id="IPR045074">
    <property type="entry name" value="GST_C_Tau"/>
</dbReference>
<dbReference type="AlphaFoldDB" id="A0A0D3HFW3"/>
<dbReference type="EC" id="2.5.1.18" evidence="1"/>
<dbReference type="PROSITE" id="PS50405">
    <property type="entry name" value="GST_CTER"/>
    <property type="match status" value="6"/>
</dbReference>
<accession>A0A0D3HFW3</accession>
<dbReference type="PROSITE" id="PS50404">
    <property type="entry name" value="GST_NTER"/>
    <property type="match status" value="5"/>
</dbReference>
<feature type="domain" description="GST C-terminal" evidence="6">
    <location>
        <begin position="1"/>
        <end position="125"/>
    </location>
</feature>
<dbReference type="HOGENOM" id="CLU_011226_23_2_1"/>
<dbReference type="FunFam" id="1.20.1050.10:FF:000016">
    <property type="entry name" value="Glutathione S-transferase U9"/>
    <property type="match status" value="1"/>
</dbReference>
<evidence type="ECO:0000313" key="8">
    <source>
        <dbReference type="Proteomes" id="UP000026960"/>
    </source>
</evidence>
<dbReference type="EnsemblPlants" id="OBART10G16480.1">
    <property type="protein sequence ID" value="OBART10G16480.1"/>
    <property type="gene ID" value="OBART10G16480"/>
</dbReference>
<evidence type="ECO:0000256" key="1">
    <source>
        <dbReference type="ARBA" id="ARBA00012452"/>
    </source>
</evidence>
<dbReference type="PANTHER" id="PTHR11260:SF476">
    <property type="entry name" value="OS10G0530500 PROTEIN"/>
    <property type="match status" value="1"/>
</dbReference>
<dbReference type="Proteomes" id="UP000026960">
    <property type="component" value="Chromosome 10"/>
</dbReference>
<feature type="domain" description="GST C-terminal" evidence="6">
    <location>
        <begin position="1113"/>
        <end position="1236"/>
    </location>
</feature>
<reference evidence="7" key="1">
    <citation type="journal article" date="2009" name="Rice">
        <title>De Novo Next Generation Sequencing of Plant Genomes.</title>
        <authorList>
            <person name="Rounsley S."/>
            <person name="Marri P.R."/>
            <person name="Yu Y."/>
            <person name="He R."/>
            <person name="Sisneros N."/>
            <person name="Goicoechea J.L."/>
            <person name="Lee S.J."/>
            <person name="Angelova A."/>
            <person name="Kudrna D."/>
            <person name="Luo M."/>
            <person name="Affourtit J."/>
            <person name="Desany B."/>
            <person name="Knight J."/>
            <person name="Niazi F."/>
            <person name="Egholm M."/>
            <person name="Wing R.A."/>
        </authorList>
    </citation>
    <scope>NUCLEOTIDE SEQUENCE [LARGE SCALE GENOMIC DNA]</scope>
    <source>
        <strain evidence="7">cv. IRGC 105608</strain>
    </source>
</reference>
<dbReference type="GO" id="GO:0005737">
    <property type="term" value="C:cytoplasm"/>
    <property type="evidence" value="ECO:0007669"/>
    <property type="project" value="TreeGrafter"/>
</dbReference>
<feature type="domain" description="GST N-terminal" evidence="5">
    <location>
        <begin position="364"/>
        <end position="444"/>
    </location>
</feature>
<evidence type="ECO:0000256" key="3">
    <source>
        <dbReference type="ARBA" id="ARBA00025743"/>
    </source>
</evidence>
<feature type="domain" description="GST N-terminal" evidence="5">
    <location>
        <begin position="581"/>
        <end position="660"/>
    </location>
</feature>
<keyword evidence="8" id="KW-1185">Reference proteome</keyword>
<feature type="domain" description="GST N-terminal" evidence="5">
    <location>
        <begin position="799"/>
        <end position="878"/>
    </location>
</feature>
<dbReference type="InterPro" id="IPR045073">
    <property type="entry name" value="Omega/Tau-like"/>
</dbReference>